<accession>A0AAN8GC68</accession>
<reference evidence="2 3" key="1">
    <citation type="submission" date="2019-10" db="EMBL/GenBank/DDBJ databases">
        <title>Assembly and Annotation for the nematode Trichostrongylus colubriformis.</title>
        <authorList>
            <person name="Martin J."/>
        </authorList>
    </citation>
    <scope>NUCLEOTIDE SEQUENCE [LARGE SCALE GENOMIC DNA]</scope>
    <source>
        <strain evidence="2">G859</strain>
        <tissue evidence="2">Whole worm</tissue>
    </source>
</reference>
<dbReference type="AlphaFoldDB" id="A0AAN8GC68"/>
<organism evidence="2 3">
    <name type="scientific">Trichostrongylus colubriformis</name>
    <name type="common">Black scour worm</name>
    <dbReference type="NCBI Taxonomy" id="6319"/>
    <lineage>
        <taxon>Eukaryota</taxon>
        <taxon>Metazoa</taxon>
        <taxon>Ecdysozoa</taxon>
        <taxon>Nematoda</taxon>
        <taxon>Chromadorea</taxon>
        <taxon>Rhabditida</taxon>
        <taxon>Rhabditina</taxon>
        <taxon>Rhabditomorpha</taxon>
        <taxon>Strongyloidea</taxon>
        <taxon>Trichostrongylidae</taxon>
        <taxon>Trichostrongylus</taxon>
    </lineage>
</organism>
<dbReference type="Proteomes" id="UP001331761">
    <property type="component" value="Unassembled WGS sequence"/>
</dbReference>
<feature type="region of interest" description="Disordered" evidence="1">
    <location>
        <begin position="48"/>
        <end position="107"/>
    </location>
</feature>
<gene>
    <name evidence="2" type="ORF">GCK32_017836</name>
</gene>
<comment type="caution">
    <text evidence="2">The sequence shown here is derived from an EMBL/GenBank/DDBJ whole genome shotgun (WGS) entry which is preliminary data.</text>
</comment>
<feature type="region of interest" description="Disordered" evidence="1">
    <location>
        <begin position="1"/>
        <end position="27"/>
    </location>
</feature>
<evidence type="ECO:0000313" key="3">
    <source>
        <dbReference type="Proteomes" id="UP001331761"/>
    </source>
</evidence>
<sequence>MDQASKCRRKEITATSTAGEGDNNVYDGPEFKLAGTLQQLPLSEIQTLAEQPRPPPPTTTNSAKRLTKIGRREARMNPVPMKDKRKSVTAPAPRPKPLVTASFPTSSHSPLVTEALSLATSKGLRGGYIEFMRSNTDESIKRAL</sequence>
<protein>
    <submittedName>
        <fullName evidence="2">Uncharacterized protein</fullName>
    </submittedName>
</protein>
<evidence type="ECO:0000313" key="2">
    <source>
        <dbReference type="EMBL" id="KAK5986293.1"/>
    </source>
</evidence>
<proteinExistence type="predicted"/>
<dbReference type="EMBL" id="WIXE01000765">
    <property type="protein sequence ID" value="KAK5986293.1"/>
    <property type="molecule type" value="Genomic_DNA"/>
</dbReference>
<evidence type="ECO:0000256" key="1">
    <source>
        <dbReference type="SAM" id="MobiDB-lite"/>
    </source>
</evidence>
<keyword evidence="3" id="KW-1185">Reference proteome</keyword>
<name>A0AAN8GC68_TRICO</name>